<keyword evidence="4" id="KW-0812">Transmembrane</keyword>
<feature type="transmembrane region" description="Helical" evidence="4">
    <location>
        <begin position="165"/>
        <end position="185"/>
    </location>
</feature>
<dbReference type="EMBL" id="CP024646">
    <property type="protein sequence ID" value="AZV29390.1"/>
    <property type="molecule type" value="Genomic_DNA"/>
</dbReference>
<dbReference type="CDD" id="cd01949">
    <property type="entry name" value="GGDEF"/>
    <property type="match status" value="1"/>
</dbReference>
<dbReference type="AlphaFoldDB" id="A0A3T0K0Y0"/>
<organism evidence="6 7">
    <name type="scientific">Pseudomonas syringae</name>
    <dbReference type="NCBI Taxonomy" id="317"/>
    <lineage>
        <taxon>Bacteria</taxon>
        <taxon>Pseudomonadati</taxon>
        <taxon>Pseudomonadota</taxon>
        <taxon>Gammaproteobacteria</taxon>
        <taxon>Pseudomonadales</taxon>
        <taxon>Pseudomonadaceae</taxon>
        <taxon>Pseudomonas</taxon>
    </lineage>
</organism>
<dbReference type="PANTHER" id="PTHR45138:SF9">
    <property type="entry name" value="DIGUANYLATE CYCLASE DGCM-RELATED"/>
    <property type="match status" value="1"/>
</dbReference>
<dbReference type="SMART" id="SM00267">
    <property type="entry name" value="GGDEF"/>
    <property type="match status" value="1"/>
</dbReference>
<dbReference type="SUPFAM" id="SSF55073">
    <property type="entry name" value="Nucleotide cyclase"/>
    <property type="match status" value="1"/>
</dbReference>
<dbReference type="Pfam" id="PF00990">
    <property type="entry name" value="GGDEF"/>
    <property type="match status" value="2"/>
</dbReference>
<dbReference type="EC" id="2.7.7.65" evidence="1"/>
<keyword evidence="4" id="KW-0472">Membrane</keyword>
<feature type="region of interest" description="Disordered" evidence="3">
    <location>
        <begin position="348"/>
        <end position="373"/>
    </location>
</feature>
<dbReference type="PROSITE" id="PS50887">
    <property type="entry name" value="GGDEF"/>
    <property type="match status" value="1"/>
</dbReference>
<gene>
    <name evidence="6" type="ORF">CT157_26335</name>
</gene>
<feature type="domain" description="GGDEF" evidence="5">
    <location>
        <begin position="265"/>
        <end position="416"/>
    </location>
</feature>
<feature type="transmembrane region" description="Helical" evidence="4">
    <location>
        <begin position="63"/>
        <end position="83"/>
    </location>
</feature>
<evidence type="ECO:0000256" key="1">
    <source>
        <dbReference type="ARBA" id="ARBA00012528"/>
    </source>
</evidence>
<evidence type="ECO:0000256" key="2">
    <source>
        <dbReference type="ARBA" id="ARBA00034247"/>
    </source>
</evidence>
<evidence type="ECO:0000256" key="3">
    <source>
        <dbReference type="SAM" id="MobiDB-lite"/>
    </source>
</evidence>
<dbReference type="GO" id="GO:0005886">
    <property type="term" value="C:plasma membrane"/>
    <property type="evidence" value="ECO:0007669"/>
    <property type="project" value="TreeGrafter"/>
</dbReference>
<dbReference type="InterPro" id="IPR050469">
    <property type="entry name" value="Diguanylate_Cyclase"/>
</dbReference>
<evidence type="ECO:0000259" key="5">
    <source>
        <dbReference type="PROSITE" id="PS50887"/>
    </source>
</evidence>
<proteinExistence type="predicted"/>
<feature type="compositionally biased region" description="Basic and acidic residues" evidence="3">
    <location>
        <begin position="350"/>
        <end position="360"/>
    </location>
</feature>
<keyword evidence="4" id="KW-1133">Transmembrane helix</keyword>
<evidence type="ECO:0000313" key="6">
    <source>
        <dbReference type="EMBL" id="AZV29390.1"/>
    </source>
</evidence>
<sequence>MPRSSAVRFSHFLPSLLLLLAGLAAAYVKDLNVFFTSLFNVLPTLVLLLGGSYCAVYRRQRELFLMVTVYIAYFLLDTQTDYYRDNGKVREDAAVVFHLVCLLLPLLFGLFAAWQERTHLFQDMVARFAVLLAFGSVALGLEQSYPQALLMWLSEIRWPALHGAWMSLIQLSYPVFISAFLLLAWQYWRNPRPLHAAQLVGLLGVFWMLPKTFILPFTLNIMCSQVMLMIAAAVAHEAYQMAFRDELTGLPGRRALNERMQRLGRNYVLAMSDVDHFKKFNDTHGHDVGDQVLRLVASKLSKISGGGRAYRYGGEEFALVFAGKTLEECMPHLEVIRESIASYNIQLRNQESRPQDDQQGRQRRSGSGASSVSVTVSIGVAERLEQRTPEEVLKSADQALYSAKGAGRNCVMAFGQNRRGAVRMDSAAG</sequence>
<dbReference type="GO" id="GO:0052621">
    <property type="term" value="F:diguanylate cyclase activity"/>
    <property type="evidence" value="ECO:0007669"/>
    <property type="project" value="UniProtKB-EC"/>
</dbReference>
<feature type="transmembrane region" description="Helical" evidence="4">
    <location>
        <begin position="34"/>
        <end position="56"/>
    </location>
</feature>
<name>A0A3T0K0Y0_PSESX</name>
<feature type="transmembrane region" description="Helical" evidence="4">
    <location>
        <begin position="125"/>
        <end position="145"/>
    </location>
</feature>
<protein>
    <recommendedName>
        <fullName evidence="1">diguanylate cyclase</fullName>
        <ecNumber evidence="1">2.7.7.65</ecNumber>
    </recommendedName>
</protein>
<evidence type="ECO:0000313" key="7">
    <source>
        <dbReference type="Proteomes" id="UP000282760"/>
    </source>
</evidence>
<accession>A0A3T0K0Y0</accession>
<evidence type="ECO:0000256" key="4">
    <source>
        <dbReference type="SAM" id="Phobius"/>
    </source>
</evidence>
<dbReference type="Gene3D" id="3.30.70.270">
    <property type="match status" value="1"/>
</dbReference>
<dbReference type="PANTHER" id="PTHR45138">
    <property type="entry name" value="REGULATORY COMPONENTS OF SENSORY TRANSDUCTION SYSTEM"/>
    <property type="match status" value="1"/>
</dbReference>
<dbReference type="Proteomes" id="UP000282760">
    <property type="component" value="Chromosome"/>
</dbReference>
<comment type="catalytic activity">
    <reaction evidence="2">
        <text>2 GTP = 3',3'-c-di-GMP + 2 diphosphate</text>
        <dbReference type="Rhea" id="RHEA:24898"/>
        <dbReference type="ChEBI" id="CHEBI:33019"/>
        <dbReference type="ChEBI" id="CHEBI:37565"/>
        <dbReference type="ChEBI" id="CHEBI:58805"/>
        <dbReference type="EC" id="2.7.7.65"/>
    </reaction>
</comment>
<feature type="transmembrane region" description="Helical" evidence="4">
    <location>
        <begin position="95"/>
        <end position="113"/>
    </location>
</feature>
<reference evidence="6 7" key="1">
    <citation type="submission" date="2017-11" db="EMBL/GenBank/DDBJ databases">
        <title>Effect of PGPRs.</title>
        <authorList>
            <person name="Oliva R."/>
            <person name="Nong J."/>
            <person name="Roman V."/>
        </authorList>
    </citation>
    <scope>NUCLEOTIDE SEQUENCE [LARGE SCALE GENOMIC DNA]</scope>
    <source>
        <strain evidence="6">Inb918</strain>
    </source>
</reference>
<dbReference type="NCBIfam" id="TIGR00254">
    <property type="entry name" value="GGDEF"/>
    <property type="match status" value="1"/>
</dbReference>
<dbReference type="InterPro" id="IPR043128">
    <property type="entry name" value="Rev_trsase/Diguanyl_cyclase"/>
</dbReference>
<dbReference type="GO" id="GO:1902201">
    <property type="term" value="P:negative regulation of bacterial-type flagellum-dependent cell motility"/>
    <property type="evidence" value="ECO:0007669"/>
    <property type="project" value="TreeGrafter"/>
</dbReference>
<dbReference type="InterPro" id="IPR000160">
    <property type="entry name" value="GGDEF_dom"/>
</dbReference>
<dbReference type="InterPro" id="IPR029787">
    <property type="entry name" value="Nucleotide_cyclase"/>
</dbReference>
<dbReference type="GO" id="GO:0043709">
    <property type="term" value="P:cell adhesion involved in single-species biofilm formation"/>
    <property type="evidence" value="ECO:0007669"/>
    <property type="project" value="TreeGrafter"/>
</dbReference>